<dbReference type="EMBL" id="RWGY01000051">
    <property type="protein sequence ID" value="TVU06511.1"/>
    <property type="molecule type" value="Genomic_DNA"/>
</dbReference>
<feature type="domain" description="Berberine/berberine-like" evidence="1">
    <location>
        <begin position="48"/>
        <end position="82"/>
    </location>
</feature>
<accession>A0A5J9T7I6</accession>
<dbReference type="Gene3D" id="3.30.465.10">
    <property type="match status" value="1"/>
</dbReference>
<dbReference type="InterPro" id="IPR012951">
    <property type="entry name" value="BBE"/>
</dbReference>
<keyword evidence="3" id="KW-1185">Reference proteome</keyword>
<evidence type="ECO:0000313" key="2">
    <source>
        <dbReference type="EMBL" id="TVU06511.1"/>
    </source>
</evidence>
<dbReference type="GO" id="GO:0016491">
    <property type="term" value="F:oxidoreductase activity"/>
    <property type="evidence" value="ECO:0007669"/>
    <property type="project" value="InterPro"/>
</dbReference>
<gene>
    <name evidence="2" type="ORF">EJB05_49732</name>
</gene>
<dbReference type="GO" id="GO:0050660">
    <property type="term" value="F:flavin adenine dinucleotide binding"/>
    <property type="evidence" value="ECO:0007669"/>
    <property type="project" value="InterPro"/>
</dbReference>
<dbReference type="InterPro" id="IPR016169">
    <property type="entry name" value="FAD-bd_PCMH_sub2"/>
</dbReference>
<reference evidence="2 3" key="1">
    <citation type="journal article" date="2019" name="Sci. Rep.">
        <title>A high-quality genome of Eragrostis curvula grass provides insights into Poaceae evolution and supports new strategies to enhance forage quality.</title>
        <authorList>
            <person name="Carballo J."/>
            <person name="Santos B.A.C.M."/>
            <person name="Zappacosta D."/>
            <person name="Garbus I."/>
            <person name="Selva J.P."/>
            <person name="Gallo C.A."/>
            <person name="Diaz A."/>
            <person name="Albertini E."/>
            <person name="Caccamo M."/>
            <person name="Echenique V."/>
        </authorList>
    </citation>
    <scope>NUCLEOTIDE SEQUENCE [LARGE SCALE GENOMIC DNA]</scope>
    <source>
        <strain evidence="3">cv. Victoria</strain>
        <tissue evidence="2">Leaf</tissue>
    </source>
</reference>
<proteinExistence type="predicted"/>
<feature type="non-terminal residue" evidence="2">
    <location>
        <position position="1"/>
    </location>
</feature>
<evidence type="ECO:0000313" key="3">
    <source>
        <dbReference type="Proteomes" id="UP000324897"/>
    </source>
</evidence>
<protein>
    <recommendedName>
        <fullName evidence="1">Berberine/berberine-like domain-containing protein</fullName>
    </recommendedName>
</protein>
<comment type="caution">
    <text evidence="2">The sequence shown here is derived from an EMBL/GenBank/DDBJ whole genome shotgun (WGS) entry which is preliminary data.</text>
</comment>
<dbReference type="AlphaFoldDB" id="A0A5J9T7I6"/>
<dbReference type="Pfam" id="PF08031">
    <property type="entry name" value="BBE"/>
    <property type="match status" value="1"/>
</dbReference>
<name>A0A5J9T7I6_9POAL</name>
<evidence type="ECO:0000259" key="1">
    <source>
        <dbReference type="Pfam" id="PF08031"/>
    </source>
</evidence>
<dbReference type="OrthoDB" id="407275at2759"/>
<sequence length="88" mass="9739">MACLFPTIMSSYPFAVHSSSHFPTDPRSGEASGAVNRSLSVVERARVTWGAAYFTVENYDRLVRVKTLIDPDNVFNHAQSIPPLKKQG</sequence>
<dbReference type="Proteomes" id="UP000324897">
    <property type="component" value="Unassembled WGS sequence"/>
</dbReference>
<dbReference type="Gramene" id="TVU06511">
    <property type="protein sequence ID" value="TVU06511"/>
    <property type="gene ID" value="EJB05_49732"/>
</dbReference>
<organism evidence="2 3">
    <name type="scientific">Eragrostis curvula</name>
    <name type="common">weeping love grass</name>
    <dbReference type="NCBI Taxonomy" id="38414"/>
    <lineage>
        <taxon>Eukaryota</taxon>
        <taxon>Viridiplantae</taxon>
        <taxon>Streptophyta</taxon>
        <taxon>Embryophyta</taxon>
        <taxon>Tracheophyta</taxon>
        <taxon>Spermatophyta</taxon>
        <taxon>Magnoliopsida</taxon>
        <taxon>Liliopsida</taxon>
        <taxon>Poales</taxon>
        <taxon>Poaceae</taxon>
        <taxon>PACMAD clade</taxon>
        <taxon>Chloridoideae</taxon>
        <taxon>Eragrostideae</taxon>
        <taxon>Eragrostidinae</taxon>
        <taxon>Eragrostis</taxon>
    </lineage>
</organism>